<evidence type="ECO:0000313" key="15">
    <source>
        <dbReference type="Proteomes" id="UP000294614"/>
    </source>
</evidence>
<feature type="binding site" evidence="11">
    <location>
        <position position="201"/>
    </location>
    <ligand>
        <name>NADP(+)</name>
        <dbReference type="ChEBI" id="CHEBI:58349"/>
    </ligand>
</feature>
<dbReference type="Gene3D" id="3.40.140.10">
    <property type="entry name" value="Cytidine Deaminase, domain 2"/>
    <property type="match status" value="1"/>
</dbReference>
<evidence type="ECO:0000256" key="2">
    <source>
        <dbReference type="ARBA" id="ARBA00004882"/>
    </source>
</evidence>
<dbReference type="NCBIfam" id="TIGR00227">
    <property type="entry name" value="ribD_Cterm"/>
    <property type="match status" value="1"/>
</dbReference>
<comment type="catalytic activity">
    <reaction evidence="9">
        <text>2,5-diamino-6-hydroxy-4-(5-phosphoribosylamino)-pyrimidine + H2O + H(+) = 5-amino-6-(5-phospho-D-ribosylamino)uracil + NH4(+)</text>
        <dbReference type="Rhea" id="RHEA:21868"/>
        <dbReference type="ChEBI" id="CHEBI:15377"/>
        <dbReference type="ChEBI" id="CHEBI:15378"/>
        <dbReference type="ChEBI" id="CHEBI:28938"/>
        <dbReference type="ChEBI" id="CHEBI:58453"/>
        <dbReference type="ChEBI" id="CHEBI:58614"/>
        <dbReference type="EC" id="3.5.4.26"/>
    </reaction>
</comment>
<dbReference type="SUPFAM" id="SSF53927">
    <property type="entry name" value="Cytidine deaminase-like"/>
    <property type="match status" value="1"/>
</dbReference>
<dbReference type="InterPro" id="IPR016193">
    <property type="entry name" value="Cytidine_deaminase-like"/>
</dbReference>
<feature type="domain" description="CMP/dCMP-type deaminase" evidence="13">
    <location>
        <begin position="6"/>
        <end position="128"/>
    </location>
</feature>
<dbReference type="InterPro" id="IPR002734">
    <property type="entry name" value="RibDG_C"/>
</dbReference>
<comment type="catalytic activity">
    <reaction evidence="9">
        <text>5-amino-6-(5-phospho-D-ribitylamino)uracil + NADP(+) = 5-amino-6-(5-phospho-D-ribosylamino)uracil + NADPH + H(+)</text>
        <dbReference type="Rhea" id="RHEA:17845"/>
        <dbReference type="ChEBI" id="CHEBI:15378"/>
        <dbReference type="ChEBI" id="CHEBI:57783"/>
        <dbReference type="ChEBI" id="CHEBI:58349"/>
        <dbReference type="ChEBI" id="CHEBI:58421"/>
        <dbReference type="ChEBI" id="CHEBI:58453"/>
        <dbReference type="EC" id="1.1.1.193"/>
    </reaction>
</comment>
<organism evidence="14 15">
    <name type="scientific">Seleniivibrio woodruffii</name>
    <dbReference type="NCBI Taxonomy" id="1078050"/>
    <lineage>
        <taxon>Bacteria</taxon>
        <taxon>Pseudomonadati</taxon>
        <taxon>Deferribacterota</taxon>
        <taxon>Deferribacteres</taxon>
        <taxon>Deferribacterales</taxon>
        <taxon>Geovibrionaceae</taxon>
        <taxon>Seleniivibrio</taxon>
    </lineage>
</organism>
<evidence type="ECO:0000256" key="7">
    <source>
        <dbReference type="ARBA" id="ARBA00023002"/>
    </source>
</evidence>
<evidence type="ECO:0000256" key="6">
    <source>
        <dbReference type="ARBA" id="ARBA00022857"/>
    </source>
</evidence>
<keyword evidence="7 9" id="KW-0560">Oxidoreductase</keyword>
<dbReference type="SUPFAM" id="SSF53597">
    <property type="entry name" value="Dihydrofolate reductase-like"/>
    <property type="match status" value="1"/>
</dbReference>
<dbReference type="Gene3D" id="3.40.430.10">
    <property type="entry name" value="Dihydrofolate Reductase, subunit A"/>
    <property type="match status" value="1"/>
</dbReference>
<dbReference type="NCBIfam" id="TIGR00326">
    <property type="entry name" value="eubact_ribD"/>
    <property type="match status" value="1"/>
</dbReference>
<dbReference type="GO" id="GO:0050661">
    <property type="term" value="F:NADP binding"/>
    <property type="evidence" value="ECO:0007669"/>
    <property type="project" value="InterPro"/>
</dbReference>
<keyword evidence="9 12" id="KW-0862">Zinc</keyword>
<feature type="binding site" evidence="11">
    <location>
        <position position="209"/>
    </location>
    <ligand>
        <name>substrate</name>
    </ligand>
</feature>
<dbReference type="Pfam" id="PF00383">
    <property type="entry name" value="dCMP_cyt_deam_1"/>
    <property type="match status" value="1"/>
</dbReference>
<evidence type="ECO:0000256" key="11">
    <source>
        <dbReference type="PIRSR" id="PIRSR006769-2"/>
    </source>
</evidence>
<dbReference type="InterPro" id="IPR050765">
    <property type="entry name" value="Riboflavin_Biosynth_HTPR"/>
</dbReference>
<evidence type="ECO:0000256" key="12">
    <source>
        <dbReference type="PIRSR" id="PIRSR006769-3"/>
    </source>
</evidence>
<comment type="caution">
    <text evidence="14">The sequence shown here is derived from an EMBL/GenBank/DDBJ whole genome shotgun (WGS) entry which is preliminary data.</text>
</comment>
<feature type="active site" description="Proton donor" evidence="10">
    <location>
        <position position="57"/>
    </location>
</feature>
<comment type="cofactor">
    <cofactor evidence="9 12">
        <name>Zn(2+)</name>
        <dbReference type="ChEBI" id="CHEBI:29105"/>
    </cofactor>
    <text evidence="9 12">Binds 1 zinc ion.</text>
</comment>
<dbReference type="EMBL" id="SMGG01000004">
    <property type="protein sequence ID" value="TCK60838.1"/>
    <property type="molecule type" value="Genomic_DNA"/>
</dbReference>
<dbReference type="PANTHER" id="PTHR38011">
    <property type="entry name" value="DIHYDROFOLATE REDUCTASE FAMILY PROTEIN (AFU_ORTHOLOGUE AFUA_8G06820)"/>
    <property type="match status" value="1"/>
</dbReference>
<keyword evidence="9 12" id="KW-0479">Metal-binding</keyword>
<comment type="function">
    <text evidence="1 9">Converts 2,5-diamino-6-(ribosylamino)-4(3h)-pyrimidinone 5'-phosphate into 5-amino-6-(ribosylamino)-2,4(1h,3h)-pyrimidinedione 5'-phosphate.</text>
</comment>
<dbReference type="Proteomes" id="UP000294614">
    <property type="component" value="Unassembled WGS sequence"/>
</dbReference>
<keyword evidence="9" id="KW-0686">Riboflavin biosynthesis</keyword>
<feature type="binding site" evidence="12">
    <location>
        <position position="55"/>
    </location>
    <ligand>
        <name>Zn(2+)</name>
        <dbReference type="ChEBI" id="CHEBI:29105"/>
        <note>catalytic</note>
    </ligand>
</feature>
<dbReference type="Pfam" id="PF01872">
    <property type="entry name" value="RibD_C"/>
    <property type="match status" value="1"/>
</dbReference>
<gene>
    <name evidence="14" type="ORF">C8D98_1717</name>
</gene>
<evidence type="ECO:0000256" key="3">
    <source>
        <dbReference type="ARBA" id="ARBA00004910"/>
    </source>
</evidence>
<keyword evidence="15" id="KW-1185">Reference proteome</keyword>
<dbReference type="UniPathway" id="UPA00275">
    <property type="reaction ID" value="UER00401"/>
</dbReference>
<evidence type="ECO:0000259" key="13">
    <source>
        <dbReference type="PROSITE" id="PS51747"/>
    </source>
</evidence>
<dbReference type="GO" id="GO:0046872">
    <property type="term" value="F:metal ion binding"/>
    <property type="evidence" value="ECO:0007669"/>
    <property type="project" value="UniProtKB-KW"/>
</dbReference>
<dbReference type="PIRSF" id="PIRSF006769">
    <property type="entry name" value="RibD"/>
    <property type="match status" value="1"/>
</dbReference>
<dbReference type="GO" id="GO:0009231">
    <property type="term" value="P:riboflavin biosynthetic process"/>
    <property type="evidence" value="ECO:0007669"/>
    <property type="project" value="UniProtKB-UniPathway"/>
</dbReference>
<feature type="binding site" evidence="11">
    <location>
        <position position="205"/>
    </location>
    <ligand>
        <name>NADP(+)</name>
        <dbReference type="ChEBI" id="CHEBI:58349"/>
    </ligand>
</feature>
<name>A0A4R1K8Y6_9BACT</name>
<dbReference type="EC" id="3.5.4.26" evidence="9"/>
<protein>
    <recommendedName>
        <fullName evidence="9">Riboflavin biosynthesis protein RibD</fullName>
    </recommendedName>
    <domain>
        <recommendedName>
            <fullName evidence="9">Diaminohydroxyphosphoribosylaminopyrimidine deaminase</fullName>
            <shortName evidence="9">DRAP deaminase</shortName>
            <ecNumber evidence="9">3.5.4.26</ecNumber>
        </recommendedName>
        <alternativeName>
            <fullName evidence="9">Riboflavin-specific deaminase</fullName>
        </alternativeName>
    </domain>
    <domain>
        <recommendedName>
            <fullName evidence="9">5-amino-6-(5-phosphoribosylamino)uracil reductase</fullName>
            <ecNumber evidence="9">1.1.1.193</ecNumber>
        </recommendedName>
        <alternativeName>
            <fullName evidence="9">HTP reductase</fullName>
        </alternativeName>
    </domain>
</protein>
<feature type="binding site" evidence="11">
    <location>
        <position position="296"/>
    </location>
    <ligand>
        <name>substrate</name>
    </ligand>
</feature>
<feature type="binding site" evidence="11">
    <location>
        <begin position="298"/>
        <end position="304"/>
    </location>
    <ligand>
        <name>NADP(+)</name>
        <dbReference type="ChEBI" id="CHEBI:58349"/>
    </ligand>
</feature>
<dbReference type="AlphaFoldDB" id="A0A4R1K8Y6"/>
<accession>A0A4R1K8Y6</accession>
<dbReference type="InterPro" id="IPR004794">
    <property type="entry name" value="Eubact_RibD"/>
</dbReference>
<evidence type="ECO:0000256" key="1">
    <source>
        <dbReference type="ARBA" id="ARBA00002151"/>
    </source>
</evidence>
<dbReference type="RefSeq" id="WP_132873702.1">
    <property type="nucleotide sequence ID" value="NZ_SMGG01000004.1"/>
</dbReference>
<feature type="binding site" evidence="12">
    <location>
        <position position="80"/>
    </location>
    <ligand>
        <name>Zn(2+)</name>
        <dbReference type="ChEBI" id="CHEBI:29105"/>
        <note>catalytic</note>
    </ligand>
</feature>
<keyword evidence="6 9" id="KW-0521">NADP</keyword>
<feature type="binding site" evidence="11">
    <location>
        <position position="159"/>
    </location>
    <ligand>
        <name>NADP(+)</name>
        <dbReference type="ChEBI" id="CHEBI:58349"/>
    </ligand>
</feature>
<keyword evidence="9" id="KW-0378">Hydrolase</keyword>
<evidence type="ECO:0000256" key="8">
    <source>
        <dbReference type="ARBA" id="ARBA00023268"/>
    </source>
</evidence>
<evidence type="ECO:0000313" key="14">
    <source>
        <dbReference type="EMBL" id="TCK60838.1"/>
    </source>
</evidence>
<comment type="pathway">
    <text evidence="3 9">Cofactor biosynthesis; riboflavin biosynthesis; 5-amino-6-(D-ribitylamino)uracil from GTP: step 3/4.</text>
</comment>
<dbReference type="OrthoDB" id="9800865at2"/>
<dbReference type="CDD" id="cd01284">
    <property type="entry name" value="Riboflavin_deaminase-reductase"/>
    <property type="match status" value="1"/>
</dbReference>
<evidence type="ECO:0000256" key="4">
    <source>
        <dbReference type="ARBA" id="ARBA00005259"/>
    </source>
</evidence>
<dbReference type="EC" id="1.1.1.193" evidence="9"/>
<dbReference type="PANTHER" id="PTHR38011:SF7">
    <property type="entry name" value="2,5-DIAMINO-6-RIBOSYLAMINO-4(3H)-PYRIMIDINONE 5'-PHOSPHATE REDUCTASE"/>
    <property type="match status" value="1"/>
</dbReference>
<reference evidence="14 15" key="1">
    <citation type="submission" date="2019-03" db="EMBL/GenBank/DDBJ databases">
        <title>Genomic Encyclopedia of Type Strains, Phase IV (KMG-IV): sequencing the most valuable type-strain genomes for metagenomic binning, comparative biology and taxonomic classification.</title>
        <authorList>
            <person name="Goeker M."/>
        </authorList>
    </citation>
    <scope>NUCLEOTIDE SEQUENCE [LARGE SCALE GENOMIC DNA]</scope>
    <source>
        <strain evidence="14 15">DSM 24984</strain>
    </source>
</reference>
<comment type="similarity">
    <text evidence="5 9">In the C-terminal section; belongs to the HTP reductase family.</text>
</comment>
<dbReference type="InterPro" id="IPR002125">
    <property type="entry name" value="CMP_dCMP_dom"/>
</dbReference>
<dbReference type="InterPro" id="IPR011549">
    <property type="entry name" value="RibD_C"/>
</dbReference>
<dbReference type="GO" id="GO:0008835">
    <property type="term" value="F:diaminohydroxyphosphoribosylaminopyrimidine deaminase activity"/>
    <property type="evidence" value="ECO:0007669"/>
    <property type="project" value="UniProtKB-EC"/>
</dbReference>
<feature type="binding site" evidence="11">
    <location>
        <position position="212"/>
    </location>
    <ligand>
        <name>substrate</name>
    </ligand>
</feature>
<feature type="binding site" evidence="11">
    <location>
        <position position="173"/>
    </location>
    <ligand>
        <name>substrate</name>
    </ligand>
</feature>
<dbReference type="InterPro" id="IPR024072">
    <property type="entry name" value="DHFR-like_dom_sf"/>
</dbReference>
<proteinExistence type="inferred from homology"/>
<dbReference type="GO" id="GO:0008703">
    <property type="term" value="F:5-amino-6-(5-phosphoribosylamino)uracil reductase activity"/>
    <property type="evidence" value="ECO:0007669"/>
    <property type="project" value="UniProtKB-EC"/>
</dbReference>
<feature type="binding site" evidence="11">
    <location>
        <position position="175"/>
    </location>
    <ligand>
        <name>NADP(+)</name>
        <dbReference type="ChEBI" id="CHEBI:58349"/>
    </ligand>
</feature>
<feature type="binding site" evidence="11">
    <location>
        <position position="189"/>
    </location>
    <ligand>
        <name>substrate</name>
    </ligand>
</feature>
<feature type="binding site" evidence="12">
    <location>
        <position position="89"/>
    </location>
    <ligand>
        <name>Zn(2+)</name>
        <dbReference type="ChEBI" id="CHEBI:29105"/>
        <note>catalytic</note>
    </ligand>
</feature>
<evidence type="ECO:0000256" key="9">
    <source>
        <dbReference type="PIRNR" id="PIRNR006769"/>
    </source>
</evidence>
<sequence>MEKGLLNPLEVMQECVQLALMGKGYTRTNPCVGAVVAKENRIISRGWHERYGEAHAEVNSIDNSPESVVGADLYVTLEPCSHYGKTPPCAEKIVASGIKRVFIGVVDPNPVNAGKGIEILKKNGVEVFIGYMEELCASIIEDFSKYIYTGLPYYTLKAAQSLDGKIAAHNGDSKWITSKSSRAYAHYLRAVSDAVLVGVGTVEADDPELTVRLIKSDRDPYKIVIDPKGRMSLDRKLVKNSADKLIYVTSGLNKNIDKYEKCGIDVIQAPLNGDSLDLHWLSKRLIERQILNVLIEGGGRTSGAFFDAGLIDKADIFIAPIIVGGDRTSVGGKGVESIADAHKLTEVQTRMFESDLLYSGKVSDYAKPVLELTEKMRGCGSCGCGRG</sequence>
<comment type="similarity">
    <text evidence="4 9">In the N-terminal section; belongs to the cytidine and deoxycytidylate deaminase family.</text>
</comment>
<evidence type="ECO:0000256" key="10">
    <source>
        <dbReference type="PIRSR" id="PIRSR006769-1"/>
    </source>
</evidence>
<comment type="pathway">
    <text evidence="2 9">Cofactor biosynthesis; riboflavin biosynthesis; 5-amino-6-(D-ribitylamino)uracil from GTP: step 2/4.</text>
</comment>
<dbReference type="PROSITE" id="PS51747">
    <property type="entry name" value="CYT_DCMP_DEAMINASES_2"/>
    <property type="match status" value="1"/>
</dbReference>
<evidence type="ECO:0000256" key="5">
    <source>
        <dbReference type="ARBA" id="ARBA00007417"/>
    </source>
</evidence>
<keyword evidence="8" id="KW-0511">Multifunctional enzyme</keyword>